<feature type="region of interest" description="Disordered" evidence="1">
    <location>
        <begin position="110"/>
        <end position="133"/>
    </location>
</feature>
<protein>
    <submittedName>
        <fullName evidence="2">Uncharacterized protein</fullName>
    </submittedName>
</protein>
<name>A0AAE0NEL0_9PEZI</name>
<dbReference type="AlphaFoldDB" id="A0AAE0NEL0"/>
<sequence>MDRQRRQDLPDVADASRPVTPEAVLTHGNVDHPETTFIKDSREEQPRADSQVPLVGKRGSVKNNPFVVADQIAKTTRVLEPEPDLPNTIPETSLSSKHFHNIPLKEDQHGDKLAEPQEAREQHNNAYSGGNTGLLQVQDQTRDRFRPAPIELTKETGLLSSILESRLASLANSNLYRYEPEWLHDTHDADEPIAPQPQSSMAIDRRPSPRAEVVNGRVPSPVVQRVKVLAQQASSGALEKVLEVDVDARGRRVPRVRVSSPPGWLKYPSNKPGTLEGRLKQVATKSSPGLAHQQQGQLAEEEYDRHSPLRPLPVAKAAAPFVAAVARASQGKADVPGGIRTSPVTHTQAQPWQVVATTATVSTSVGGSPRGTVSSTVSPGGLAAGQGSEAEFTAYSTRWKRQHSDLAPHEMRRSMVGTTSTTDTNEDEGLGLDAGSQLGEDDDVGIQGLTIVLHLRGKDDLIISTDLTRDAEESTPRASK</sequence>
<evidence type="ECO:0000313" key="2">
    <source>
        <dbReference type="EMBL" id="KAK3380068.1"/>
    </source>
</evidence>
<comment type="caution">
    <text evidence="2">The sequence shown here is derived from an EMBL/GenBank/DDBJ whole genome shotgun (WGS) entry which is preliminary data.</text>
</comment>
<feature type="compositionally biased region" description="Basic and acidic residues" evidence="1">
    <location>
        <begin position="29"/>
        <end position="47"/>
    </location>
</feature>
<keyword evidence="3" id="KW-1185">Reference proteome</keyword>
<feature type="compositionally biased region" description="Polar residues" evidence="1">
    <location>
        <begin position="283"/>
        <end position="297"/>
    </location>
</feature>
<evidence type="ECO:0000256" key="1">
    <source>
        <dbReference type="SAM" id="MobiDB-lite"/>
    </source>
</evidence>
<organism evidence="2 3">
    <name type="scientific">Lasiosphaeria ovina</name>
    <dbReference type="NCBI Taxonomy" id="92902"/>
    <lineage>
        <taxon>Eukaryota</taxon>
        <taxon>Fungi</taxon>
        <taxon>Dikarya</taxon>
        <taxon>Ascomycota</taxon>
        <taxon>Pezizomycotina</taxon>
        <taxon>Sordariomycetes</taxon>
        <taxon>Sordariomycetidae</taxon>
        <taxon>Sordariales</taxon>
        <taxon>Lasiosphaeriaceae</taxon>
        <taxon>Lasiosphaeria</taxon>
    </lineage>
</organism>
<reference evidence="2" key="1">
    <citation type="journal article" date="2023" name="Mol. Phylogenet. Evol.">
        <title>Genome-scale phylogeny and comparative genomics of the fungal order Sordariales.</title>
        <authorList>
            <person name="Hensen N."/>
            <person name="Bonometti L."/>
            <person name="Westerberg I."/>
            <person name="Brannstrom I.O."/>
            <person name="Guillou S."/>
            <person name="Cros-Aarteil S."/>
            <person name="Calhoun S."/>
            <person name="Haridas S."/>
            <person name="Kuo A."/>
            <person name="Mondo S."/>
            <person name="Pangilinan J."/>
            <person name="Riley R."/>
            <person name="LaButti K."/>
            <person name="Andreopoulos B."/>
            <person name="Lipzen A."/>
            <person name="Chen C."/>
            <person name="Yan M."/>
            <person name="Daum C."/>
            <person name="Ng V."/>
            <person name="Clum A."/>
            <person name="Steindorff A."/>
            <person name="Ohm R.A."/>
            <person name="Martin F."/>
            <person name="Silar P."/>
            <person name="Natvig D.O."/>
            <person name="Lalanne C."/>
            <person name="Gautier V."/>
            <person name="Ament-Velasquez S.L."/>
            <person name="Kruys A."/>
            <person name="Hutchinson M.I."/>
            <person name="Powell A.J."/>
            <person name="Barry K."/>
            <person name="Miller A.N."/>
            <person name="Grigoriev I.V."/>
            <person name="Debuchy R."/>
            <person name="Gladieux P."/>
            <person name="Hiltunen Thoren M."/>
            <person name="Johannesson H."/>
        </authorList>
    </citation>
    <scope>NUCLEOTIDE SEQUENCE</scope>
    <source>
        <strain evidence="2">CBS 958.72</strain>
    </source>
</reference>
<reference evidence="2" key="2">
    <citation type="submission" date="2023-06" db="EMBL/GenBank/DDBJ databases">
        <authorList>
            <consortium name="Lawrence Berkeley National Laboratory"/>
            <person name="Haridas S."/>
            <person name="Hensen N."/>
            <person name="Bonometti L."/>
            <person name="Westerberg I."/>
            <person name="Brannstrom I.O."/>
            <person name="Guillou S."/>
            <person name="Cros-Aarteil S."/>
            <person name="Calhoun S."/>
            <person name="Kuo A."/>
            <person name="Mondo S."/>
            <person name="Pangilinan J."/>
            <person name="Riley R."/>
            <person name="Labutti K."/>
            <person name="Andreopoulos B."/>
            <person name="Lipzen A."/>
            <person name="Chen C."/>
            <person name="Yanf M."/>
            <person name="Daum C."/>
            <person name="Ng V."/>
            <person name="Clum A."/>
            <person name="Steindorff A."/>
            <person name="Ohm R."/>
            <person name="Martin F."/>
            <person name="Silar P."/>
            <person name="Natvig D."/>
            <person name="Lalanne C."/>
            <person name="Gautier V."/>
            <person name="Ament-Velasquez S.L."/>
            <person name="Kruys A."/>
            <person name="Hutchinson M.I."/>
            <person name="Powell A.J."/>
            <person name="Barry K."/>
            <person name="Miller A.N."/>
            <person name="Grigoriev I.V."/>
            <person name="Debuchy R."/>
            <person name="Gladieux P."/>
            <person name="Thoren M.H."/>
            <person name="Johannesson H."/>
        </authorList>
    </citation>
    <scope>NUCLEOTIDE SEQUENCE</scope>
    <source>
        <strain evidence="2">CBS 958.72</strain>
    </source>
</reference>
<gene>
    <name evidence="2" type="ORF">B0T24DRAFT_675802</name>
</gene>
<feature type="compositionally biased region" description="Basic and acidic residues" evidence="1">
    <location>
        <begin position="110"/>
        <end position="123"/>
    </location>
</feature>
<feature type="region of interest" description="Disordered" evidence="1">
    <location>
        <begin position="415"/>
        <end position="438"/>
    </location>
</feature>
<feature type="region of interest" description="Disordered" evidence="1">
    <location>
        <begin position="362"/>
        <end position="385"/>
    </location>
</feature>
<feature type="region of interest" description="Disordered" evidence="1">
    <location>
        <begin position="283"/>
        <end position="305"/>
    </location>
</feature>
<dbReference type="Proteomes" id="UP001287356">
    <property type="component" value="Unassembled WGS sequence"/>
</dbReference>
<feature type="region of interest" description="Disordered" evidence="1">
    <location>
        <begin position="1"/>
        <end position="61"/>
    </location>
</feature>
<dbReference type="EMBL" id="JAULSN010000002">
    <property type="protein sequence ID" value="KAK3380068.1"/>
    <property type="molecule type" value="Genomic_DNA"/>
</dbReference>
<proteinExistence type="predicted"/>
<feature type="compositionally biased region" description="Polar residues" evidence="1">
    <location>
        <begin position="124"/>
        <end position="133"/>
    </location>
</feature>
<accession>A0AAE0NEL0</accession>
<evidence type="ECO:0000313" key="3">
    <source>
        <dbReference type="Proteomes" id="UP001287356"/>
    </source>
</evidence>